<keyword evidence="3 5" id="KW-1133">Transmembrane helix</keyword>
<accession>A0A3P7WEI5</accession>
<feature type="domain" description="Ion transport" evidence="6">
    <location>
        <begin position="15"/>
        <end position="58"/>
    </location>
</feature>
<gene>
    <name evidence="7" type="ORF">SMRZ_LOCUS3905</name>
</gene>
<evidence type="ECO:0000256" key="3">
    <source>
        <dbReference type="ARBA" id="ARBA00022989"/>
    </source>
</evidence>
<dbReference type="PANTHER" id="PTHR45816">
    <property type="entry name" value="MIR DOMAIN-CONTAINING PROTEIN"/>
    <property type="match status" value="1"/>
</dbReference>
<dbReference type="EMBL" id="UZAI01001180">
    <property type="protein sequence ID" value="VDO59440.1"/>
    <property type="molecule type" value="Genomic_DNA"/>
</dbReference>
<dbReference type="Gene3D" id="1.10.287.70">
    <property type="match status" value="1"/>
</dbReference>
<reference evidence="7 8" key="1">
    <citation type="submission" date="2018-11" db="EMBL/GenBank/DDBJ databases">
        <authorList>
            <consortium name="Pathogen Informatics"/>
        </authorList>
    </citation>
    <scope>NUCLEOTIDE SEQUENCE [LARGE SCALE GENOMIC DNA]</scope>
    <source>
        <strain evidence="7 8">Zambia</strain>
    </source>
</reference>
<comment type="subcellular location">
    <subcellularLocation>
        <location evidence="1">Membrane</location>
        <topology evidence="1">Multi-pass membrane protein</topology>
    </subcellularLocation>
</comment>
<feature type="transmembrane region" description="Helical" evidence="5">
    <location>
        <begin position="29"/>
        <end position="54"/>
    </location>
</feature>
<evidence type="ECO:0000313" key="8">
    <source>
        <dbReference type="Proteomes" id="UP000277204"/>
    </source>
</evidence>
<dbReference type="InterPro" id="IPR015925">
    <property type="entry name" value="Ryanodine_IP3_receptor"/>
</dbReference>
<dbReference type="Proteomes" id="UP000277204">
    <property type="component" value="Unassembled WGS sequence"/>
</dbReference>
<evidence type="ECO:0000256" key="2">
    <source>
        <dbReference type="ARBA" id="ARBA00022692"/>
    </source>
</evidence>
<dbReference type="GO" id="GO:0016020">
    <property type="term" value="C:membrane"/>
    <property type="evidence" value="ECO:0007669"/>
    <property type="project" value="UniProtKB-SubCell"/>
</dbReference>
<organism evidence="7 8">
    <name type="scientific">Schistosoma margrebowiei</name>
    <dbReference type="NCBI Taxonomy" id="48269"/>
    <lineage>
        <taxon>Eukaryota</taxon>
        <taxon>Metazoa</taxon>
        <taxon>Spiralia</taxon>
        <taxon>Lophotrochozoa</taxon>
        <taxon>Platyhelminthes</taxon>
        <taxon>Trematoda</taxon>
        <taxon>Digenea</taxon>
        <taxon>Strigeidida</taxon>
        <taxon>Schistosomatoidea</taxon>
        <taxon>Schistosomatidae</taxon>
        <taxon>Schistosoma</taxon>
    </lineage>
</organism>
<sequence>MFLWDPRAHVYHWFGMRDNSFLFRTIYDLSFFVIVIVIILNLIFGVIVDTFAALRQEKQNSEELNKNHCCVCGLHRSAFDHSNTTFDEHVEVDHNVWHYIYFIIYLRTKLNDDLTGLEIYIDKLIKVSKLDRIQYVLFNYK</sequence>
<protein>
    <recommendedName>
        <fullName evidence="6">Ion transport domain-containing protein</fullName>
    </recommendedName>
</protein>
<name>A0A3P7WEI5_9TREM</name>
<dbReference type="GO" id="GO:0006816">
    <property type="term" value="P:calcium ion transport"/>
    <property type="evidence" value="ECO:0007669"/>
    <property type="project" value="InterPro"/>
</dbReference>
<evidence type="ECO:0000313" key="7">
    <source>
        <dbReference type="EMBL" id="VDO59440.1"/>
    </source>
</evidence>
<evidence type="ECO:0000256" key="5">
    <source>
        <dbReference type="SAM" id="Phobius"/>
    </source>
</evidence>
<evidence type="ECO:0000256" key="1">
    <source>
        <dbReference type="ARBA" id="ARBA00004141"/>
    </source>
</evidence>
<keyword evidence="2 5" id="KW-0812">Transmembrane</keyword>
<dbReference type="InterPro" id="IPR005821">
    <property type="entry name" value="Ion_trans_dom"/>
</dbReference>
<evidence type="ECO:0000259" key="6">
    <source>
        <dbReference type="Pfam" id="PF00520"/>
    </source>
</evidence>
<keyword evidence="4 5" id="KW-0472">Membrane</keyword>
<dbReference type="PANTHER" id="PTHR45816:SF4">
    <property type="entry name" value="RYR_IP3R HOMOLOGY ASSOCIATED DOMAIN-CONTAINING PROTEIN"/>
    <property type="match status" value="1"/>
</dbReference>
<proteinExistence type="predicted"/>
<dbReference type="Pfam" id="PF00520">
    <property type="entry name" value="Ion_trans"/>
    <property type="match status" value="1"/>
</dbReference>
<dbReference type="AlphaFoldDB" id="A0A3P7WEI5"/>
<evidence type="ECO:0000256" key="4">
    <source>
        <dbReference type="ARBA" id="ARBA00023136"/>
    </source>
</evidence>
<keyword evidence="8" id="KW-1185">Reference proteome</keyword>
<dbReference type="GO" id="GO:0005216">
    <property type="term" value="F:monoatomic ion channel activity"/>
    <property type="evidence" value="ECO:0007669"/>
    <property type="project" value="InterPro"/>
</dbReference>